<name>A0A1M7F1B6_9FLAO</name>
<dbReference type="Proteomes" id="UP000184364">
    <property type="component" value="Unassembled WGS sequence"/>
</dbReference>
<gene>
    <name evidence="1" type="ORF">SAMN05444267_103018</name>
</gene>
<dbReference type="EMBL" id="FRAV01000030">
    <property type="protein sequence ID" value="SHL97830.1"/>
    <property type="molecule type" value="Genomic_DNA"/>
</dbReference>
<dbReference type="STRING" id="1302687.SAMN05444267_103018"/>
<evidence type="ECO:0000313" key="1">
    <source>
        <dbReference type="EMBL" id="SHL97830.1"/>
    </source>
</evidence>
<keyword evidence="2" id="KW-1185">Reference proteome</keyword>
<reference evidence="2" key="1">
    <citation type="submission" date="2016-11" db="EMBL/GenBank/DDBJ databases">
        <authorList>
            <person name="Varghese N."/>
            <person name="Submissions S."/>
        </authorList>
    </citation>
    <scope>NUCLEOTIDE SEQUENCE [LARGE SCALE GENOMIC DNA]</scope>
    <source>
        <strain evidence="2">DSM 26899</strain>
    </source>
</reference>
<accession>A0A1M7F1B6</accession>
<protein>
    <submittedName>
        <fullName evidence="1">Uncharacterized protein</fullName>
    </submittedName>
</protein>
<organism evidence="1 2">
    <name type="scientific">Chryseobacterium polytrichastri</name>
    <dbReference type="NCBI Taxonomy" id="1302687"/>
    <lineage>
        <taxon>Bacteria</taxon>
        <taxon>Pseudomonadati</taxon>
        <taxon>Bacteroidota</taxon>
        <taxon>Flavobacteriia</taxon>
        <taxon>Flavobacteriales</taxon>
        <taxon>Weeksellaceae</taxon>
        <taxon>Chryseobacterium group</taxon>
        <taxon>Chryseobacterium</taxon>
    </lineage>
</organism>
<dbReference type="RefSeq" id="WP_073295280.1">
    <property type="nucleotide sequence ID" value="NZ_FRAV01000030.1"/>
</dbReference>
<dbReference type="OrthoDB" id="1261474at2"/>
<sequence length="149" mass="17486">MKLFLYFFLFLFLNCQSQYQGNKPVSPKKEISFEDKYHYPFSLTQKDFLVIDSQEKMDEIFKIIHQNNEGNRFSPIPAIVEGETYIIIKPQLKNANDVLIDNISLSKNTLYVKVKEFNNPDAEKTNRSSPNILLKLLEQTKITKTIIQY</sequence>
<evidence type="ECO:0000313" key="2">
    <source>
        <dbReference type="Proteomes" id="UP000184364"/>
    </source>
</evidence>
<proteinExistence type="predicted"/>
<dbReference type="AlphaFoldDB" id="A0A1M7F1B6"/>